<reference evidence="1 2" key="1">
    <citation type="submission" date="2018-01" db="EMBL/GenBank/DDBJ databases">
        <title>Species boundaries and ecological features among Paraburkholderia terrae DSMZ17804T, P. hospita DSMZ17164T and P. caribensis DSMZ13236T.</title>
        <authorList>
            <person name="Pratama A.A."/>
        </authorList>
    </citation>
    <scope>NUCLEOTIDE SEQUENCE [LARGE SCALE GENOMIC DNA]</scope>
    <source>
        <strain evidence="1 2">DSM 17804</strain>
    </source>
</reference>
<dbReference type="RefSeq" id="WP_042305959.1">
    <property type="nucleotide sequence ID" value="NZ_CP026113.1"/>
</dbReference>
<evidence type="ECO:0000313" key="1">
    <source>
        <dbReference type="EMBL" id="AUT64524.1"/>
    </source>
</evidence>
<proteinExistence type="predicted"/>
<dbReference type="AlphaFoldDB" id="A0A2I8F0H1"/>
<evidence type="ECO:0008006" key="3">
    <source>
        <dbReference type="Google" id="ProtNLM"/>
    </source>
</evidence>
<sequence>MKSSEHAILCATLDMRDTDIENFVEWHTREHLPERLAIQGFVRGRRFSRDAADPRYLILYDVQSLSVLTQPDYVERLNHPTPWTQATLPTFQNGHRSAYQVISRNGRAEGACVMLLRVMPPEPERVKREIERWVMDDGVSHPGIVSIAFAIPDKASSSLDTEESRQSRNRSTDEWVILVEAVSEAKLLDFVQAEMTQLRRERWGLSPGDLSKIFRLQVRVGQE</sequence>
<accession>A0A2I8F0H1</accession>
<dbReference type="Proteomes" id="UP000243502">
    <property type="component" value="Chromosome 3"/>
</dbReference>
<protein>
    <recommendedName>
        <fullName evidence="3">EthD domain-containing protein</fullName>
    </recommendedName>
</protein>
<organism evidence="1 2">
    <name type="scientific">Paraburkholderia terrae</name>
    <dbReference type="NCBI Taxonomy" id="311230"/>
    <lineage>
        <taxon>Bacteria</taxon>
        <taxon>Pseudomonadati</taxon>
        <taxon>Pseudomonadota</taxon>
        <taxon>Betaproteobacteria</taxon>
        <taxon>Burkholderiales</taxon>
        <taxon>Burkholderiaceae</taxon>
        <taxon>Paraburkholderia</taxon>
    </lineage>
</organism>
<dbReference type="EMBL" id="CP026113">
    <property type="protein sequence ID" value="AUT64524.1"/>
    <property type="molecule type" value="Genomic_DNA"/>
</dbReference>
<name>A0A2I8F0H1_9BURK</name>
<evidence type="ECO:0000313" key="2">
    <source>
        <dbReference type="Proteomes" id="UP000243502"/>
    </source>
</evidence>
<gene>
    <name evidence="1" type="ORF">C2L65_33215</name>
</gene>
<dbReference type="KEGG" id="pter:C2L65_33215"/>
<dbReference type="OrthoDB" id="6537357at2"/>